<dbReference type="GO" id="GO:0004888">
    <property type="term" value="F:transmembrane signaling receptor activity"/>
    <property type="evidence" value="ECO:0007669"/>
    <property type="project" value="InterPro"/>
</dbReference>
<dbReference type="GO" id="GO:0016020">
    <property type="term" value="C:membrane"/>
    <property type="evidence" value="ECO:0007669"/>
    <property type="project" value="InterPro"/>
</dbReference>
<protein>
    <submittedName>
        <fullName evidence="7">Methyl-accepting chemotaxis protein</fullName>
    </submittedName>
</protein>
<dbReference type="InterPro" id="IPR004090">
    <property type="entry name" value="Chemotax_Me-accpt_rcpt"/>
</dbReference>
<dbReference type="PANTHER" id="PTHR32089:SF112">
    <property type="entry name" value="LYSOZYME-LIKE PROTEIN-RELATED"/>
    <property type="match status" value="1"/>
</dbReference>
<keyword evidence="1 3" id="KW-0807">Transducer</keyword>
<dbReference type="CDD" id="cd06225">
    <property type="entry name" value="HAMP"/>
    <property type="match status" value="1"/>
</dbReference>
<evidence type="ECO:0000256" key="4">
    <source>
        <dbReference type="SAM" id="Phobius"/>
    </source>
</evidence>
<name>A0A1M7LWL3_9FIRM</name>
<feature type="domain" description="HAMP" evidence="6">
    <location>
        <begin position="214"/>
        <end position="272"/>
    </location>
</feature>
<dbReference type="Gene3D" id="1.10.287.950">
    <property type="entry name" value="Methyl-accepting chemotaxis protein"/>
    <property type="match status" value="1"/>
</dbReference>
<comment type="similarity">
    <text evidence="2">Belongs to the methyl-accepting chemotaxis (MCP) protein family.</text>
</comment>
<dbReference type="GO" id="GO:0007165">
    <property type="term" value="P:signal transduction"/>
    <property type="evidence" value="ECO:0007669"/>
    <property type="project" value="UniProtKB-KW"/>
</dbReference>
<keyword evidence="4" id="KW-0472">Membrane</keyword>
<evidence type="ECO:0000313" key="8">
    <source>
        <dbReference type="Proteomes" id="UP000184038"/>
    </source>
</evidence>
<evidence type="ECO:0000313" key="7">
    <source>
        <dbReference type="EMBL" id="SHM82734.1"/>
    </source>
</evidence>
<evidence type="ECO:0000256" key="3">
    <source>
        <dbReference type="PROSITE-ProRule" id="PRU00284"/>
    </source>
</evidence>
<organism evidence="7 8">
    <name type="scientific">Anaerosporobacter mobilis DSM 15930</name>
    <dbReference type="NCBI Taxonomy" id="1120996"/>
    <lineage>
        <taxon>Bacteria</taxon>
        <taxon>Bacillati</taxon>
        <taxon>Bacillota</taxon>
        <taxon>Clostridia</taxon>
        <taxon>Lachnospirales</taxon>
        <taxon>Lachnospiraceae</taxon>
        <taxon>Anaerosporobacter</taxon>
    </lineage>
</organism>
<feature type="domain" description="Methyl-accepting transducer" evidence="5">
    <location>
        <begin position="277"/>
        <end position="528"/>
    </location>
</feature>
<dbReference type="InterPro" id="IPR024478">
    <property type="entry name" value="HlyB_4HB_MCP"/>
</dbReference>
<dbReference type="Pfam" id="PF00015">
    <property type="entry name" value="MCPsignal"/>
    <property type="match status" value="1"/>
</dbReference>
<keyword evidence="8" id="KW-1185">Reference proteome</keyword>
<proteinExistence type="inferred from homology"/>
<feature type="transmembrane region" description="Helical" evidence="4">
    <location>
        <begin position="191"/>
        <end position="213"/>
    </location>
</feature>
<dbReference type="STRING" id="1120996.SAMN02746066_03471"/>
<gene>
    <name evidence="7" type="ORF">SAMN02746066_03471</name>
</gene>
<dbReference type="PANTHER" id="PTHR32089">
    <property type="entry name" value="METHYL-ACCEPTING CHEMOTAXIS PROTEIN MCPB"/>
    <property type="match status" value="1"/>
</dbReference>
<dbReference type="PRINTS" id="PR00260">
    <property type="entry name" value="CHEMTRNSDUCR"/>
</dbReference>
<reference evidence="7 8" key="1">
    <citation type="submission" date="2016-11" db="EMBL/GenBank/DDBJ databases">
        <authorList>
            <person name="Jaros S."/>
            <person name="Januszkiewicz K."/>
            <person name="Wedrychowicz H."/>
        </authorList>
    </citation>
    <scope>NUCLEOTIDE SEQUENCE [LARGE SCALE GENOMIC DNA]</scope>
    <source>
        <strain evidence="7 8">DSM 15930</strain>
    </source>
</reference>
<dbReference type="Proteomes" id="UP000184038">
    <property type="component" value="Unassembled WGS sequence"/>
</dbReference>
<dbReference type="OrthoDB" id="9760371at2"/>
<dbReference type="SMART" id="SM00283">
    <property type="entry name" value="MA"/>
    <property type="match status" value="1"/>
</dbReference>
<dbReference type="GO" id="GO:0006935">
    <property type="term" value="P:chemotaxis"/>
    <property type="evidence" value="ECO:0007669"/>
    <property type="project" value="InterPro"/>
</dbReference>
<dbReference type="RefSeq" id="WP_073289667.1">
    <property type="nucleotide sequence ID" value="NZ_FRCP01000018.1"/>
</dbReference>
<keyword evidence="4" id="KW-0812">Transmembrane</keyword>
<dbReference type="AlphaFoldDB" id="A0A1M7LWL3"/>
<keyword evidence="4" id="KW-1133">Transmembrane helix</keyword>
<sequence>MKTKKKNLFNVKLLILFPIVLLGIVTIVSNSAAIMNLKNVNKNAVTITDYHMESKDCLSIIQEEVQIIHKLGLSHIIATEFNKKIEIVESIKQHQAITEDRIQIYEMYVGESERDAYESLVNNYYTLGDTIANLLAYSAANKTMEAYAYANTEVASSGEAVKSNIEELSAETDEAIDAARVTLEKVYNESIAINSIIIGISMITILFAVIVVIRRIINPINEIEKELANIITGIEHKEGDLTQRVPVKYKDEIALLGDGINLFMEKLQNIFRMINSNSNRVDTIVNEVLLSVNDSNDNVNSLSALLEELSAAMFEISSNAEIINANASEVKEEVNLFAVRSKEINEYSQSMKDEADRMESTARRNVEKTDEKVSVMLEVLNKAIEESNNVNQINNLTNEILDISNQTTLLALNASIEAARAGESGRGFAVVASEISNLANSSHNTASRIQDVNTIVRNSVQNLAENARNLIEFLTESILPDFNAFLETGSKYNQDATYIQGTMNDFSAKTVEIKKVTEDIAKSIATISSAIADSLEGVNGVSESAQELVKDIDKITGRMSENQKVTNELKQEMKVFKRI</sequence>
<dbReference type="Pfam" id="PF00672">
    <property type="entry name" value="HAMP"/>
    <property type="match status" value="1"/>
</dbReference>
<dbReference type="InterPro" id="IPR003660">
    <property type="entry name" value="HAMP_dom"/>
</dbReference>
<dbReference type="SUPFAM" id="SSF58104">
    <property type="entry name" value="Methyl-accepting chemotaxis protein (MCP) signaling domain"/>
    <property type="match status" value="1"/>
</dbReference>
<evidence type="ECO:0000256" key="1">
    <source>
        <dbReference type="ARBA" id="ARBA00023224"/>
    </source>
</evidence>
<accession>A0A1M7LWL3</accession>
<dbReference type="SMART" id="SM00304">
    <property type="entry name" value="HAMP"/>
    <property type="match status" value="1"/>
</dbReference>
<evidence type="ECO:0000256" key="2">
    <source>
        <dbReference type="ARBA" id="ARBA00029447"/>
    </source>
</evidence>
<evidence type="ECO:0000259" key="5">
    <source>
        <dbReference type="PROSITE" id="PS50111"/>
    </source>
</evidence>
<dbReference type="PROSITE" id="PS50111">
    <property type="entry name" value="CHEMOTAXIS_TRANSDUC_2"/>
    <property type="match status" value="1"/>
</dbReference>
<evidence type="ECO:0000259" key="6">
    <source>
        <dbReference type="PROSITE" id="PS50885"/>
    </source>
</evidence>
<dbReference type="InterPro" id="IPR004089">
    <property type="entry name" value="MCPsignal_dom"/>
</dbReference>
<dbReference type="PROSITE" id="PS50885">
    <property type="entry name" value="HAMP"/>
    <property type="match status" value="1"/>
</dbReference>
<dbReference type="Pfam" id="PF12729">
    <property type="entry name" value="4HB_MCP_1"/>
    <property type="match status" value="1"/>
</dbReference>
<dbReference type="EMBL" id="FRCP01000018">
    <property type="protein sequence ID" value="SHM82734.1"/>
    <property type="molecule type" value="Genomic_DNA"/>
</dbReference>